<dbReference type="UniPathway" id="UPA00148"/>
<keyword evidence="2" id="KW-0169">Cobalamin biosynthesis</keyword>
<dbReference type="EC" id="2.1.1.132" evidence="7"/>
<dbReference type="InterPro" id="IPR014777">
    <property type="entry name" value="4pyrrole_Mease_sub1"/>
</dbReference>
<dbReference type="PANTHER" id="PTHR43182">
    <property type="entry name" value="COBALT-PRECORRIN-6B C(15)-METHYLTRANSFERASE (DECARBOXYLATING)"/>
    <property type="match status" value="1"/>
</dbReference>
<dbReference type="SUPFAM" id="SSF53790">
    <property type="entry name" value="Tetrapyrrole methylase"/>
    <property type="match status" value="1"/>
</dbReference>
<dbReference type="EMBL" id="CCMZ01000056">
    <property type="protein sequence ID" value="CDX26281.1"/>
    <property type="molecule type" value="Genomic_DNA"/>
</dbReference>
<evidence type="ECO:0000256" key="5">
    <source>
        <dbReference type="ARBA" id="ARBA00022691"/>
    </source>
</evidence>
<organism evidence="7 8">
    <name type="scientific">Mesorhizobium plurifarium</name>
    <dbReference type="NCBI Taxonomy" id="69974"/>
    <lineage>
        <taxon>Bacteria</taxon>
        <taxon>Pseudomonadati</taxon>
        <taxon>Pseudomonadota</taxon>
        <taxon>Alphaproteobacteria</taxon>
        <taxon>Hyphomicrobiales</taxon>
        <taxon>Phyllobacteriaceae</taxon>
        <taxon>Mesorhizobium</taxon>
    </lineage>
</organism>
<dbReference type="InterPro" id="IPR050714">
    <property type="entry name" value="Cobalamin_biosynth_MTase"/>
</dbReference>
<evidence type="ECO:0000256" key="1">
    <source>
        <dbReference type="ARBA" id="ARBA00004953"/>
    </source>
</evidence>
<dbReference type="InterPro" id="IPR035996">
    <property type="entry name" value="4pyrrol_Methylase_sf"/>
</dbReference>
<dbReference type="Pfam" id="PF00590">
    <property type="entry name" value="TP_methylase"/>
    <property type="match status" value="1"/>
</dbReference>
<gene>
    <name evidence="7" type="primary">cobL</name>
    <name evidence="7" type="ORF">MPL3356_60317</name>
</gene>
<accession>A0A090EEJ5</accession>
<dbReference type="InterPro" id="IPR006365">
    <property type="entry name" value="Cbl_synth_CobL"/>
</dbReference>
<feature type="domain" description="Tetrapyrrole methylase" evidence="6">
    <location>
        <begin position="16"/>
        <end position="200"/>
    </location>
</feature>
<dbReference type="Gene3D" id="3.40.1010.10">
    <property type="entry name" value="Cobalt-precorrin-4 Transmethylase, Domain 1"/>
    <property type="match status" value="1"/>
</dbReference>
<dbReference type="InterPro" id="IPR000878">
    <property type="entry name" value="4pyrrol_Mease"/>
</dbReference>
<keyword evidence="3 7" id="KW-0489">Methyltransferase</keyword>
<evidence type="ECO:0000259" key="6">
    <source>
        <dbReference type="Pfam" id="PF00590"/>
    </source>
</evidence>
<dbReference type="InterPro" id="IPR029063">
    <property type="entry name" value="SAM-dependent_MTases_sf"/>
</dbReference>
<dbReference type="GO" id="GO:0032259">
    <property type="term" value="P:methylation"/>
    <property type="evidence" value="ECO:0007669"/>
    <property type="project" value="UniProtKB-KW"/>
</dbReference>
<dbReference type="GO" id="GO:0009236">
    <property type="term" value="P:cobalamin biosynthetic process"/>
    <property type="evidence" value="ECO:0007669"/>
    <property type="project" value="UniProtKB-UniPathway"/>
</dbReference>
<dbReference type="CDD" id="cd11644">
    <property type="entry name" value="Precorrin-6Y-MT"/>
    <property type="match status" value="1"/>
</dbReference>
<keyword evidence="4 7" id="KW-0808">Transferase</keyword>
<keyword evidence="5" id="KW-0949">S-adenosyl-L-methionine</keyword>
<evidence type="ECO:0000313" key="8">
    <source>
        <dbReference type="Proteomes" id="UP000045285"/>
    </source>
</evidence>
<name>A0A090EEJ5_MESPL</name>
<dbReference type="Proteomes" id="UP000045285">
    <property type="component" value="Unassembled WGS sequence"/>
</dbReference>
<dbReference type="PIRSF" id="PIRSF036428">
    <property type="entry name" value="CobL"/>
    <property type="match status" value="1"/>
</dbReference>
<evidence type="ECO:0000256" key="2">
    <source>
        <dbReference type="ARBA" id="ARBA00022573"/>
    </source>
</evidence>
<dbReference type="InterPro" id="IPR014776">
    <property type="entry name" value="4pyrrole_Mease_sub2"/>
</dbReference>
<dbReference type="SUPFAM" id="SSF53335">
    <property type="entry name" value="S-adenosyl-L-methionine-dependent methyltransferases"/>
    <property type="match status" value="1"/>
</dbReference>
<evidence type="ECO:0000256" key="3">
    <source>
        <dbReference type="ARBA" id="ARBA00022603"/>
    </source>
</evidence>
<reference evidence="8" key="1">
    <citation type="submission" date="2014-08" db="EMBL/GenBank/DDBJ databases">
        <authorList>
            <person name="Moulin L."/>
        </authorList>
    </citation>
    <scope>NUCLEOTIDE SEQUENCE [LARGE SCALE GENOMIC DNA]</scope>
</reference>
<dbReference type="PANTHER" id="PTHR43182:SF1">
    <property type="entry name" value="COBALT-PRECORRIN-7 C(5)-METHYLTRANSFERASE"/>
    <property type="match status" value="1"/>
</dbReference>
<sequence>MPAKGPRAAKPASKWLTIVGIGEDGVAGLGDEAKQHIAQAEVVFGGKRHLSLVASLAKGQARPWPTPFDAEMRDVLALKGKNVCVLASGDPFFHGVGVTLARKVKPEQMTVLPAPSSLSLAASRLGWALQDVETISLHGHSIDLIRPLLHPGARILVLTSDADAPVAIAALLDELGFGPSRLTVLEALGGSNEKRRTASADAFDLKNIDPLNVLALEIESTPDARILPLTVGLADHLFEHDGQITKREIRAVTLSALAPRRGELLWDIGAGSGSIGIEWMMAHPSLRAIAIEANNERAARIARNAAHCGVPGLVVVEGAAPKALAKLETPDAIFIGGGGSDAGVLEKAIEALRPGGRLVANAVTLEMEALLLDQHNRRGGDLTRVALSRAAPVGSMQAWRPAMPVTQWSWIKP</sequence>
<dbReference type="NCBIfam" id="TIGR02469">
    <property type="entry name" value="CbiT"/>
    <property type="match status" value="1"/>
</dbReference>
<keyword evidence="8" id="KW-1185">Reference proteome</keyword>
<proteinExistence type="predicted"/>
<comment type="pathway">
    <text evidence="1">Cofactor biosynthesis; adenosylcobalamin biosynthesis.</text>
</comment>
<dbReference type="GO" id="GO:0008276">
    <property type="term" value="F:protein methyltransferase activity"/>
    <property type="evidence" value="ECO:0007669"/>
    <property type="project" value="InterPro"/>
</dbReference>
<dbReference type="Gene3D" id="3.30.950.10">
    <property type="entry name" value="Methyltransferase, Cobalt-precorrin-4 Transmethylase, Domain 2"/>
    <property type="match status" value="1"/>
</dbReference>
<dbReference type="STRING" id="69974.MPLDJ20_120620"/>
<evidence type="ECO:0000256" key="4">
    <source>
        <dbReference type="ARBA" id="ARBA00022679"/>
    </source>
</evidence>
<dbReference type="GO" id="GO:0046025">
    <property type="term" value="F:precorrin-6Y C5,15-methyltransferase (decarboxylating) activity"/>
    <property type="evidence" value="ECO:0007669"/>
    <property type="project" value="UniProtKB-EC"/>
</dbReference>
<protein>
    <submittedName>
        <fullName evidence="7">Precorrin-6Y C(5,15)-methyltransferase (Decarboxylating)</fullName>
        <ecNumber evidence="7">2.1.1.132</ecNumber>
    </submittedName>
</protein>
<dbReference type="InterPro" id="IPR014008">
    <property type="entry name" value="Cbl_synth_MTase_CbiT"/>
</dbReference>
<dbReference type="InterPro" id="IPR012818">
    <property type="entry name" value="CbiE"/>
</dbReference>
<dbReference type="NCBIfam" id="TIGR02467">
    <property type="entry name" value="CbiE"/>
    <property type="match status" value="1"/>
</dbReference>
<dbReference type="AlphaFoldDB" id="A0A090EEJ5"/>
<dbReference type="Gene3D" id="3.40.50.150">
    <property type="entry name" value="Vaccinia Virus protein VP39"/>
    <property type="match status" value="1"/>
</dbReference>
<evidence type="ECO:0000313" key="7">
    <source>
        <dbReference type="EMBL" id="CDX26281.1"/>
    </source>
</evidence>
<dbReference type="CDD" id="cd02440">
    <property type="entry name" value="AdoMet_MTases"/>
    <property type="match status" value="1"/>
</dbReference>